<dbReference type="SMART" id="SM00184">
    <property type="entry name" value="RING"/>
    <property type="match status" value="1"/>
</dbReference>
<dbReference type="PROSITE" id="PS50089">
    <property type="entry name" value="ZF_RING_2"/>
    <property type="match status" value="1"/>
</dbReference>
<dbReference type="Proteomes" id="UP001417504">
    <property type="component" value="Unassembled WGS sequence"/>
</dbReference>
<evidence type="ECO:0000259" key="5">
    <source>
        <dbReference type="PROSITE" id="PS50089"/>
    </source>
</evidence>
<evidence type="ECO:0000313" key="6">
    <source>
        <dbReference type="EMBL" id="KAK9110303.1"/>
    </source>
</evidence>
<name>A0AAP0NKF8_9MAGN</name>
<evidence type="ECO:0000256" key="4">
    <source>
        <dbReference type="PROSITE-ProRule" id="PRU00175"/>
    </source>
</evidence>
<keyword evidence="1" id="KW-0479">Metal-binding</keyword>
<dbReference type="Pfam" id="PF13639">
    <property type="entry name" value="zf-RING_2"/>
    <property type="match status" value="1"/>
</dbReference>
<comment type="caution">
    <text evidence="6">The sequence shown here is derived from an EMBL/GenBank/DDBJ whole genome shotgun (WGS) entry which is preliminary data.</text>
</comment>
<evidence type="ECO:0000256" key="2">
    <source>
        <dbReference type="ARBA" id="ARBA00022771"/>
    </source>
</evidence>
<evidence type="ECO:0000256" key="1">
    <source>
        <dbReference type="ARBA" id="ARBA00022723"/>
    </source>
</evidence>
<proteinExistence type="predicted"/>
<dbReference type="SUPFAM" id="SSF57850">
    <property type="entry name" value="RING/U-box"/>
    <property type="match status" value="1"/>
</dbReference>
<evidence type="ECO:0000256" key="3">
    <source>
        <dbReference type="ARBA" id="ARBA00022833"/>
    </source>
</evidence>
<gene>
    <name evidence="6" type="ORF">Sjap_018363</name>
</gene>
<dbReference type="EMBL" id="JBBNAE010000007">
    <property type="protein sequence ID" value="KAK9110303.1"/>
    <property type="molecule type" value="Genomic_DNA"/>
</dbReference>
<keyword evidence="3" id="KW-0862">Zinc</keyword>
<protein>
    <recommendedName>
        <fullName evidence="5">RING-type domain-containing protein</fullName>
    </recommendedName>
</protein>
<reference evidence="6 7" key="1">
    <citation type="submission" date="2024-01" db="EMBL/GenBank/DDBJ databases">
        <title>Genome assemblies of Stephania.</title>
        <authorList>
            <person name="Yang L."/>
        </authorList>
    </citation>
    <scope>NUCLEOTIDE SEQUENCE [LARGE SCALE GENOMIC DNA]</scope>
    <source>
        <strain evidence="6">QJT</strain>
        <tissue evidence="6">Leaf</tissue>
    </source>
</reference>
<dbReference type="InterPro" id="IPR013083">
    <property type="entry name" value="Znf_RING/FYVE/PHD"/>
</dbReference>
<dbReference type="PANTHER" id="PTHR45798">
    <property type="entry name" value="RING-H2 FINGER PROTEIN ATL61-RELATED-RELATED"/>
    <property type="match status" value="1"/>
</dbReference>
<accession>A0AAP0NKF8</accession>
<dbReference type="AlphaFoldDB" id="A0AAP0NKF8"/>
<dbReference type="PANTHER" id="PTHR45798:SF97">
    <property type="entry name" value="ALCOHOL-SENSITIVE RING FINGER PROTEIN 1"/>
    <property type="match status" value="1"/>
</dbReference>
<dbReference type="InterPro" id="IPR001841">
    <property type="entry name" value="Znf_RING"/>
</dbReference>
<evidence type="ECO:0000313" key="7">
    <source>
        <dbReference type="Proteomes" id="UP001417504"/>
    </source>
</evidence>
<dbReference type="InterPro" id="IPR052788">
    <property type="entry name" value="RING-type_E3_ligase_ATL"/>
</dbReference>
<feature type="domain" description="RING-type" evidence="5">
    <location>
        <begin position="115"/>
        <end position="157"/>
    </location>
</feature>
<dbReference type="Gene3D" id="3.30.40.10">
    <property type="entry name" value="Zinc/RING finger domain, C3HC4 (zinc finger)"/>
    <property type="match status" value="1"/>
</dbReference>
<keyword evidence="7" id="KW-1185">Reference proteome</keyword>
<keyword evidence="2 4" id="KW-0863">Zinc-finger</keyword>
<dbReference type="GO" id="GO:0008270">
    <property type="term" value="F:zinc ion binding"/>
    <property type="evidence" value="ECO:0007669"/>
    <property type="project" value="UniProtKB-KW"/>
</dbReference>
<sequence length="184" mass="20672">MNPSSFSNPQIIGRHLDHLKSSMLLWRSQATTHNILDEQYFQRMMTNFHQASVDIAVIIVCGSEEMKERAKALRSEIGVDCSELMTRRMVALDPLLNCVGRMALKSAQEVEEEICVVCLDDFVTSGLHARVTECGHYFHYTCIFKWLQSSSVCPSCRLRGAVEFRNPTASATARREGTTLVGTP</sequence>
<organism evidence="6 7">
    <name type="scientific">Stephania japonica</name>
    <dbReference type="NCBI Taxonomy" id="461633"/>
    <lineage>
        <taxon>Eukaryota</taxon>
        <taxon>Viridiplantae</taxon>
        <taxon>Streptophyta</taxon>
        <taxon>Embryophyta</taxon>
        <taxon>Tracheophyta</taxon>
        <taxon>Spermatophyta</taxon>
        <taxon>Magnoliopsida</taxon>
        <taxon>Ranunculales</taxon>
        <taxon>Menispermaceae</taxon>
        <taxon>Menispermoideae</taxon>
        <taxon>Cissampelideae</taxon>
        <taxon>Stephania</taxon>
    </lineage>
</organism>